<evidence type="ECO:0000256" key="12">
    <source>
        <dbReference type="ARBA" id="ARBA00022955"/>
    </source>
</evidence>
<keyword evidence="4" id="KW-0963">Cytoplasm</keyword>
<dbReference type="Proteomes" id="UP000507470">
    <property type="component" value="Unassembled WGS sequence"/>
</dbReference>
<keyword evidence="16" id="KW-0753">Steroid metabolism</keyword>
<evidence type="ECO:0000313" key="19">
    <source>
        <dbReference type="EMBL" id="CAC5400841.1"/>
    </source>
</evidence>
<evidence type="ECO:0000256" key="10">
    <source>
        <dbReference type="ARBA" id="ARBA00022778"/>
    </source>
</evidence>
<evidence type="ECO:0000256" key="18">
    <source>
        <dbReference type="PIRSR" id="PIRSR036639-1"/>
    </source>
</evidence>
<keyword evidence="13" id="KW-0756">Sterol biosynthesis</keyword>
<dbReference type="GO" id="GO:0005524">
    <property type="term" value="F:ATP binding"/>
    <property type="evidence" value="ECO:0007669"/>
    <property type="project" value="UniProtKB-KW"/>
</dbReference>
<keyword evidence="11 18" id="KW-0067">ATP-binding</keyword>
<evidence type="ECO:0000256" key="2">
    <source>
        <dbReference type="ARBA" id="ARBA00005017"/>
    </source>
</evidence>
<comment type="pathway">
    <text evidence="2">Isoprenoid biosynthesis; isopentenyl diphosphate biosynthesis via mevalonate pathway; isopentenyl diphosphate from (R)-mevalonate: step 2/3.</text>
</comment>
<keyword evidence="14" id="KW-0443">Lipid metabolism</keyword>
<keyword evidence="20" id="KW-1185">Reference proteome</keyword>
<keyword evidence="8 18" id="KW-0547">Nucleotide-binding</keyword>
<feature type="binding site" evidence="18">
    <location>
        <begin position="14"/>
        <end position="20"/>
    </location>
    <ligand>
        <name>ATP</name>
        <dbReference type="ChEBI" id="CHEBI:30616"/>
    </ligand>
</feature>
<dbReference type="PANTHER" id="PTHR13101:SF1">
    <property type="entry name" value="PHOSPHOMEVALONATE KINASE"/>
    <property type="match status" value="1"/>
</dbReference>
<evidence type="ECO:0000256" key="7">
    <source>
        <dbReference type="ARBA" id="ARBA00022679"/>
    </source>
</evidence>
<comment type="subcellular location">
    <subcellularLocation>
        <location evidence="1">Cytoplasm</location>
        <location evidence="1">Cytosol</location>
    </subcellularLocation>
</comment>
<evidence type="ECO:0000256" key="6">
    <source>
        <dbReference type="ARBA" id="ARBA00022548"/>
    </source>
</evidence>
<keyword evidence="15" id="KW-1207">Sterol metabolism</keyword>
<keyword evidence="12" id="KW-0752">Steroid biosynthesis</keyword>
<dbReference type="PIRSF" id="PIRSF036639">
    <property type="entry name" value="PMK_anim"/>
    <property type="match status" value="1"/>
</dbReference>
<evidence type="ECO:0000256" key="8">
    <source>
        <dbReference type="ARBA" id="ARBA00022741"/>
    </source>
</evidence>
<dbReference type="GO" id="GO:0005829">
    <property type="term" value="C:cytosol"/>
    <property type="evidence" value="ECO:0007669"/>
    <property type="project" value="UniProtKB-SubCell"/>
</dbReference>
<keyword evidence="10" id="KW-0152">Cholesterol biosynthesis</keyword>
<dbReference type="NCBIfam" id="TIGR01223">
    <property type="entry name" value="Pmev_kin_anim"/>
    <property type="match status" value="1"/>
</dbReference>
<dbReference type="OrthoDB" id="2401875at2759"/>
<evidence type="ECO:0000256" key="3">
    <source>
        <dbReference type="ARBA" id="ARBA00012958"/>
    </source>
</evidence>
<gene>
    <name evidence="19" type="ORF">MCOR_34991</name>
</gene>
<keyword evidence="6" id="KW-0153">Cholesterol metabolism</keyword>
<dbReference type="FunFam" id="3.40.50.300:FF:001026">
    <property type="entry name" value="Phosphomevalonate kinase"/>
    <property type="match status" value="1"/>
</dbReference>
<dbReference type="Pfam" id="PF04275">
    <property type="entry name" value="P-mevalo_kinase"/>
    <property type="match status" value="1"/>
</dbReference>
<evidence type="ECO:0000256" key="1">
    <source>
        <dbReference type="ARBA" id="ARBA00004514"/>
    </source>
</evidence>
<evidence type="ECO:0000256" key="13">
    <source>
        <dbReference type="ARBA" id="ARBA00023011"/>
    </source>
</evidence>
<feature type="binding site" evidence="18">
    <location>
        <position position="168"/>
    </location>
    <ligand>
        <name>substrate</name>
    </ligand>
</feature>
<reference evidence="19 20" key="1">
    <citation type="submission" date="2020-06" db="EMBL/GenBank/DDBJ databases">
        <authorList>
            <person name="Li R."/>
            <person name="Bekaert M."/>
        </authorList>
    </citation>
    <scope>NUCLEOTIDE SEQUENCE [LARGE SCALE GENOMIC DNA]</scope>
    <source>
        <strain evidence="20">wild</strain>
    </source>
</reference>
<dbReference type="InterPro" id="IPR005919">
    <property type="entry name" value="Pmev_kin_anim"/>
</dbReference>
<name>A0A6J8CZ66_MYTCO</name>
<keyword evidence="9" id="KW-0418">Kinase</keyword>
<organism evidence="19 20">
    <name type="scientific">Mytilus coruscus</name>
    <name type="common">Sea mussel</name>
    <dbReference type="NCBI Taxonomy" id="42192"/>
    <lineage>
        <taxon>Eukaryota</taxon>
        <taxon>Metazoa</taxon>
        <taxon>Spiralia</taxon>
        <taxon>Lophotrochozoa</taxon>
        <taxon>Mollusca</taxon>
        <taxon>Bivalvia</taxon>
        <taxon>Autobranchia</taxon>
        <taxon>Pteriomorphia</taxon>
        <taxon>Mytilida</taxon>
        <taxon>Mytiloidea</taxon>
        <taxon>Mytilidae</taxon>
        <taxon>Mytilinae</taxon>
        <taxon>Mytilus</taxon>
    </lineage>
</organism>
<dbReference type="GO" id="GO:0019287">
    <property type="term" value="P:isopentenyl diphosphate biosynthetic process, mevalonate pathway"/>
    <property type="evidence" value="ECO:0007669"/>
    <property type="project" value="UniProtKB-UniPathway"/>
</dbReference>
<evidence type="ECO:0000256" key="5">
    <source>
        <dbReference type="ARBA" id="ARBA00022516"/>
    </source>
</evidence>
<dbReference type="InterPro" id="IPR027417">
    <property type="entry name" value="P-loop_NTPase"/>
</dbReference>
<keyword evidence="7 19" id="KW-0808">Transferase</keyword>
<sequence>MDKVPELVFVMSGKRKSGKDYVASLMCNRIGKHLCSSVQLSGPLKKQYAEDHNLNFEKLMDSSEYKEKFRIDMIKWGEDKRTEDPGFFCRLSTSKNDLKKIWIITDARRKTDVEYFKENYKGRTFTVRVCAKESIREWRGFTFTPGVDDAESECGLDEGVNWDYFIHNNGDQDQLDKDIDCLVTIVREKLCDVT</sequence>
<evidence type="ECO:0000256" key="9">
    <source>
        <dbReference type="ARBA" id="ARBA00022777"/>
    </source>
</evidence>
<dbReference type="GO" id="GO:0004631">
    <property type="term" value="F:phosphomevalonate kinase activity"/>
    <property type="evidence" value="ECO:0007669"/>
    <property type="project" value="UniProtKB-EC"/>
</dbReference>
<evidence type="ECO:0000256" key="4">
    <source>
        <dbReference type="ARBA" id="ARBA00022490"/>
    </source>
</evidence>
<dbReference type="Gene3D" id="3.40.50.300">
    <property type="entry name" value="P-loop containing nucleotide triphosphate hydrolases"/>
    <property type="match status" value="1"/>
</dbReference>
<dbReference type="GO" id="GO:0006695">
    <property type="term" value="P:cholesterol biosynthetic process"/>
    <property type="evidence" value="ECO:0007669"/>
    <property type="project" value="UniProtKB-KW"/>
</dbReference>
<feature type="binding site" evidence="18">
    <location>
        <position position="139"/>
    </location>
    <ligand>
        <name>ATP</name>
        <dbReference type="ChEBI" id="CHEBI:30616"/>
    </ligand>
</feature>
<evidence type="ECO:0000256" key="16">
    <source>
        <dbReference type="ARBA" id="ARBA00023221"/>
    </source>
</evidence>
<proteinExistence type="predicted"/>
<keyword evidence="5" id="KW-0444">Lipid biosynthesis</keyword>
<dbReference type="EC" id="2.7.4.2" evidence="3"/>
<evidence type="ECO:0000256" key="17">
    <source>
        <dbReference type="ARBA" id="ARBA00034549"/>
    </source>
</evidence>
<dbReference type="AlphaFoldDB" id="A0A6J8CZ66"/>
<dbReference type="UniPathway" id="UPA00057">
    <property type="reaction ID" value="UER00099"/>
</dbReference>
<dbReference type="PANTHER" id="PTHR13101">
    <property type="entry name" value="PHOSPHOMEVALONATE KINASE"/>
    <property type="match status" value="1"/>
</dbReference>
<accession>A0A6J8CZ66</accession>
<evidence type="ECO:0000256" key="11">
    <source>
        <dbReference type="ARBA" id="ARBA00022840"/>
    </source>
</evidence>
<evidence type="ECO:0000313" key="20">
    <source>
        <dbReference type="Proteomes" id="UP000507470"/>
    </source>
</evidence>
<dbReference type="EMBL" id="CACVKT020006320">
    <property type="protein sequence ID" value="CAC5400841.1"/>
    <property type="molecule type" value="Genomic_DNA"/>
</dbReference>
<protein>
    <recommendedName>
        <fullName evidence="17">Phosphomevalonate kinase</fullName>
        <ecNumber evidence="3">2.7.4.2</ecNumber>
    </recommendedName>
</protein>
<evidence type="ECO:0000256" key="14">
    <source>
        <dbReference type="ARBA" id="ARBA00023098"/>
    </source>
</evidence>
<evidence type="ECO:0000256" key="15">
    <source>
        <dbReference type="ARBA" id="ARBA00023166"/>
    </source>
</evidence>